<comment type="caution">
    <text evidence="2">The sequence shown here is derived from an EMBL/GenBank/DDBJ whole genome shotgun (WGS) entry which is preliminary data.</text>
</comment>
<evidence type="ECO:0000256" key="1">
    <source>
        <dbReference type="SAM" id="MobiDB-lite"/>
    </source>
</evidence>
<gene>
    <name evidence="2" type="ORF">GCM10022236_41420</name>
</gene>
<organism evidence="2 3">
    <name type="scientific">Microlunatus ginsengisoli</name>
    <dbReference type="NCBI Taxonomy" id="363863"/>
    <lineage>
        <taxon>Bacteria</taxon>
        <taxon>Bacillati</taxon>
        <taxon>Actinomycetota</taxon>
        <taxon>Actinomycetes</taxon>
        <taxon>Propionibacteriales</taxon>
        <taxon>Propionibacteriaceae</taxon>
        <taxon>Microlunatus</taxon>
    </lineage>
</organism>
<feature type="compositionally biased region" description="Basic and acidic residues" evidence="1">
    <location>
        <begin position="54"/>
        <end position="65"/>
    </location>
</feature>
<evidence type="ECO:0000313" key="2">
    <source>
        <dbReference type="EMBL" id="GAA3634545.1"/>
    </source>
</evidence>
<reference evidence="3" key="1">
    <citation type="journal article" date="2019" name="Int. J. Syst. Evol. Microbiol.">
        <title>The Global Catalogue of Microorganisms (GCM) 10K type strain sequencing project: providing services to taxonomists for standard genome sequencing and annotation.</title>
        <authorList>
            <consortium name="The Broad Institute Genomics Platform"/>
            <consortium name="The Broad Institute Genome Sequencing Center for Infectious Disease"/>
            <person name="Wu L."/>
            <person name="Ma J."/>
        </authorList>
    </citation>
    <scope>NUCLEOTIDE SEQUENCE [LARGE SCALE GENOMIC DNA]</scope>
    <source>
        <strain evidence="3">JCM 16929</strain>
    </source>
</reference>
<feature type="region of interest" description="Disordered" evidence="1">
    <location>
        <begin position="1"/>
        <end position="41"/>
    </location>
</feature>
<feature type="compositionally biased region" description="Low complexity" evidence="1">
    <location>
        <begin position="14"/>
        <end position="31"/>
    </location>
</feature>
<accession>A0ABP7AKQ6</accession>
<name>A0ABP7AKQ6_9ACTN</name>
<protein>
    <submittedName>
        <fullName evidence="2">Uncharacterized protein</fullName>
    </submittedName>
</protein>
<proteinExistence type="predicted"/>
<dbReference type="Proteomes" id="UP001501490">
    <property type="component" value="Unassembled WGS sequence"/>
</dbReference>
<evidence type="ECO:0000313" key="3">
    <source>
        <dbReference type="Proteomes" id="UP001501490"/>
    </source>
</evidence>
<feature type="region of interest" description="Disordered" evidence="1">
    <location>
        <begin position="46"/>
        <end position="65"/>
    </location>
</feature>
<keyword evidence="3" id="KW-1185">Reference proteome</keyword>
<sequence>MGRRGTIVATTGDAAEVASSEPPAAGSARSGLRANREPRPAYADQLIDGGRAGAEPRRAAADNEGREVAGGGFTAKLCAPGRTEFGVTPPGSRSGSSRRRVFLSSATMCHRCAASQI</sequence>
<dbReference type="EMBL" id="BAABAB010000036">
    <property type="protein sequence ID" value="GAA3634545.1"/>
    <property type="molecule type" value="Genomic_DNA"/>
</dbReference>